<dbReference type="VEuPathDB" id="FungiDB:BD410DRAFT_796935"/>
<protein>
    <submittedName>
        <fullName evidence="1">Uncharacterized protein</fullName>
    </submittedName>
</protein>
<gene>
    <name evidence="1" type="ORF">BD410DRAFT_796935</name>
</gene>
<evidence type="ECO:0000313" key="1">
    <source>
        <dbReference type="EMBL" id="TDL14812.1"/>
    </source>
</evidence>
<reference evidence="1 2" key="1">
    <citation type="submission" date="2018-06" db="EMBL/GenBank/DDBJ databases">
        <title>A transcriptomic atlas of mushroom development highlights an independent origin of complex multicellularity.</title>
        <authorList>
            <consortium name="DOE Joint Genome Institute"/>
            <person name="Krizsan K."/>
            <person name="Almasi E."/>
            <person name="Merenyi Z."/>
            <person name="Sahu N."/>
            <person name="Viragh M."/>
            <person name="Koszo T."/>
            <person name="Mondo S."/>
            <person name="Kiss B."/>
            <person name="Balint B."/>
            <person name="Kues U."/>
            <person name="Barry K."/>
            <person name="Hegedus J.C."/>
            <person name="Henrissat B."/>
            <person name="Johnson J."/>
            <person name="Lipzen A."/>
            <person name="Ohm R."/>
            <person name="Nagy I."/>
            <person name="Pangilinan J."/>
            <person name="Yan J."/>
            <person name="Xiong Y."/>
            <person name="Grigoriev I.V."/>
            <person name="Hibbett D.S."/>
            <person name="Nagy L.G."/>
        </authorList>
    </citation>
    <scope>NUCLEOTIDE SEQUENCE [LARGE SCALE GENOMIC DNA]</scope>
    <source>
        <strain evidence="1 2">SZMC22713</strain>
    </source>
</reference>
<organism evidence="1 2">
    <name type="scientific">Rickenella mellea</name>
    <dbReference type="NCBI Taxonomy" id="50990"/>
    <lineage>
        <taxon>Eukaryota</taxon>
        <taxon>Fungi</taxon>
        <taxon>Dikarya</taxon>
        <taxon>Basidiomycota</taxon>
        <taxon>Agaricomycotina</taxon>
        <taxon>Agaricomycetes</taxon>
        <taxon>Hymenochaetales</taxon>
        <taxon>Rickenellaceae</taxon>
        <taxon>Rickenella</taxon>
    </lineage>
</organism>
<evidence type="ECO:0000313" key="2">
    <source>
        <dbReference type="Proteomes" id="UP000294933"/>
    </source>
</evidence>
<dbReference type="Proteomes" id="UP000294933">
    <property type="component" value="Unassembled WGS sequence"/>
</dbReference>
<keyword evidence="2" id="KW-1185">Reference proteome</keyword>
<sequence>MYRLRCSHPSSASTSLNLNLHLDAESFFDAFRIEPQPVGLAFPRIYHVCVRQVNSRYSSLLSRLQLQSGTPHRRPFSQPQHVTHFLLFLCCFEGGHVDPEANYEISPRPHFIHNLILLNPLNVIVNSLIMGMEGFTCHCHIPTLFPWATKAIHSFCAHKRDSRIAIDLNAPGKTYVAGLSLINGSPH</sequence>
<dbReference type="EMBL" id="ML170306">
    <property type="protein sequence ID" value="TDL14812.1"/>
    <property type="molecule type" value="Genomic_DNA"/>
</dbReference>
<accession>A0A4Y7PIY8</accession>
<name>A0A4Y7PIY8_9AGAM</name>
<dbReference type="AlphaFoldDB" id="A0A4Y7PIY8"/>
<proteinExistence type="predicted"/>